<dbReference type="Proteomes" id="UP001234202">
    <property type="component" value="Unassembled WGS sequence"/>
</dbReference>
<proteinExistence type="predicted"/>
<accession>A0ACC2X7Q9</accession>
<protein>
    <submittedName>
        <fullName evidence="1">Uncharacterized protein</fullName>
    </submittedName>
</protein>
<name>A0ACC2X7Q9_9TREE</name>
<evidence type="ECO:0000313" key="1">
    <source>
        <dbReference type="EMBL" id="KAJ9119430.1"/>
    </source>
</evidence>
<reference evidence="1" key="1">
    <citation type="submission" date="2023-04" db="EMBL/GenBank/DDBJ databases">
        <title>Draft Genome sequencing of Naganishia species isolated from polar environments using Oxford Nanopore Technology.</title>
        <authorList>
            <person name="Leo P."/>
            <person name="Venkateswaran K."/>
        </authorList>
    </citation>
    <scope>NUCLEOTIDE SEQUENCE</scope>
    <source>
        <strain evidence="1">DBVPG 5303</strain>
    </source>
</reference>
<organism evidence="1 2">
    <name type="scientific">Naganishia onofrii</name>
    <dbReference type="NCBI Taxonomy" id="1851511"/>
    <lineage>
        <taxon>Eukaryota</taxon>
        <taxon>Fungi</taxon>
        <taxon>Dikarya</taxon>
        <taxon>Basidiomycota</taxon>
        <taxon>Agaricomycotina</taxon>
        <taxon>Tremellomycetes</taxon>
        <taxon>Filobasidiales</taxon>
        <taxon>Filobasidiaceae</taxon>
        <taxon>Naganishia</taxon>
    </lineage>
</organism>
<evidence type="ECO:0000313" key="2">
    <source>
        <dbReference type="Proteomes" id="UP001234202"/>
    </source>
</evidence>
<gene>
    <name evidence="1" type="ORF">QFC24_005663</name>
</gene>
<dbReference type="EMBL" id="JASBWV010000024">
    <property type="protein sequence ID" value="KAJ9119430.1"/>
    <property type="molecule type" value="Genomic_DNA"/>
</dbReference>
<keyword evidence="2" id="KW-1185">Reference proteome</keyword>
<comment type="caution">
    <text evidence="1">The sequence shown here is derived from an EMBL/GenBank/DDBJ whole genome shotgun (WGS) entry which is preliminary data.</text>
</comment>
<sequence>MSVSISPETHLGFERPFDRQVPTSLSVHNPNSKPVAYKVKVTAPKSYVVKPNSGRIEPGETVTVQVILQPMKEEPAINAKSRDKFLLQSCIINVEQEGRPLHDLVSAGLILDNSSDWAEISDKSSIHEHKLRCVFLPGRDSIPEESNGAGDVSRFEDSTFTQARDSHAREASVEPTSPHAFQDTNQTPVRESTSTPLSTLAPSRPALQTQPSNTFVPAPAISSLVQHPPASSPALESSSSGDMLAAAQKEIERLKQQLSDPQATGLRKRTTGAASDKAEQVVNQAGTAVQQVARTGVSVPTVVAIAVAVFLVTYLFF</sequence>